<evidence type="ECO:0000256" key="1">
    <source>
        <dbReference type="SAM" id="MobiDB-lite"/>
    </source>
</evidence>
<evidence type="ECO:0000313" key="2">
    <source>
        <dbReference type="EMBL" id="KAK5954849.1"/>
    </source>
</evidence>
<protein>
    <submittedName>
        <fullName evidence="2">Uncharacterized protein</fullName>
    </submittedName>
</protein>
<gene>
    <name evidence="2" type="ORF">OHC33_004575</name>
</gene>
<accession>A0AAN8EG52</accession>
<comment type="caution">
    <text evidence="2">The sequence shown here is derived from an EMBL/GenBank/DDBJ whole genome shotgun (WGS) entry which is preliminary data.</text>
</comment>
<reference evidence="2 3" key="1">
    <citation type="submission" date="2022-12" db="EMBL/GenBank/DDBJ databases">
        <title>Genomic features and morphological characterization of a novel Knufia sp. strain isolated from spacecraft assembly facility.</title>
        <authorList>
            <person name="Teixeira M."/>
            <person name="Chander A.M."/>
            <person name="Stajich J.E."/>
            <person name="Venkateswaran K."/>
        </authorList>
    </citation>
    <scope>NUCLEOTIDE SEQUENCE [LARGE SCALE GENOMIC DNA]</scope>
    <source>
        <strain evidence="2 3">FJI-L2-BK-P2</strain>
    </source>
</reference>
<evidence type="ECO:0000313" key="3">
    <source>
        <dbReference type="Proteomes" id="UP001316803"/>
    </source>
</evidence>
<feature type="compositionally biased region" description="Low complexity" evidence="1">
    <location>
        <begin position="102"/>
        <end position="111"/>
    </location>
</feature>
<feature type="compositionally biased region" description="Low complexity" evidence="1">
    <location>
        <begin position="171"/>
        <end position="182"/>
    </location>
</feature>
<feature type="region of interest" description="Disordered" evidence="1">
    <location>
        <begin position="156"/>
        <end position="212"/>
    </location>
</feature>
<dbReference type="EMBL" id="JAKLMC020000008">
    <property type="protein sequence ID" value="KAK5954849.1"/>
    <property type="molecule type" value="Genomic_DNA"/>
</dbReference>
<sequence length="212" mass="22645">MPIGRSEPIHFGFRFGAQDSIGFSKPSRKKRSSQPEPASTAKETAGDGSRTVTLCDGYAPSTGGRTTTYDERAPLLQDTRTPSEIAPGTMIICDGKPYAHATSSTKRSTSSLLHNHRELPVAASARKSTATSSRKDAFKSRIQGWATDVLAESGKTYDADSRSVASFGNKSVTPSDSVSRSSRAGETTSGNPSYRKPYATTLLSEGSRSSRR</sequence>
<dbReference type="Proteomes" id="UP001316803">
    <property type="component" value="Unassembled WGS sequence"/>
</dbReference>
<keyword evidence="3" id="KW-1185">Reference proteome</keyword>
<feature type="compositionally biased region" description="Low complexity" evidence="1">
    <location>
        <begin position="122"/>
        <end position="132"/>
    </location>
</feature>
<organism evidence="2 3">
    <name type="scientific">Knufia fluminis</name>
    <dbReference type="NCBI Taxonomy" id="191047"/>
    <lineage>
        <taxon>Eukaryota</taxon>
        <taxon>Fungi</taxon>
        <taxon>Dikarya</taxon>
        <taxon>Ascomycota</taxon>
        <taxon>Pezizomycotina</taxon>
        <taxon>Eurotiomycetes</taxon>
        <taxon>Chaetothyriomycetidae</taxon>
        <taxon>Chaetothyriales</taxon>
        <taxon>Trichomeriaceae</taxon>
        <taxon>Knufia</taxon>
    </lineage>
</organism>
<proteinExistence type="predicted"/>
<dbReference type="AlphaFoldDB" id="A0AAN8EG52"/>
<feature type="region of interest" description="Disordered" evidence="1">
    <location>
        <begin position="1"/>
        <end position="138"/>
    </location>
</feature>
<name>A0AAN8EG52_9EURO</name>
<feature type="compositionally biased region" description="Polar residues" evidence="1">
    <location>
        <begin position="201"/>
        <end position="212"/>
    </location>
</feature>